<evidence type="ECO:0000256" key="1">
    <source>
        <dbReference type="ARBA" id="ARBA00004141"/>
    </source>
</evidence>
<keyword evidence="5 6" id="KW-0472">Membrane</keyword>
<evidence type="ECO:0000256" key="5">
    <source>
        <dbReference type="ARBA" id="ARBA00023136"/>
    </source>
</evidence>
<dbReference type="Proteomes" id="UP001152607">
    <property type="component" value="Unassembled WGS sequence"/>
</dbReference>
<dbReference type="AlphaFoldDB" id="A0A9W4UTH7"/>
<dbReference type="GO" id="GO:0016020">
    <property type="term" value="C:membrane"/>
    <property type="evidence" value="ECO:0007669"/>
    <property type="project" value="UniProtKB-SubCell"/>
</dbReference>
<dbReference type="InterPro" id="IPR002293">
    <property type="entry name" value="AA/rel_permease1"/>
</dbReference>
<dbReference type="OrthoDB" id="3257095at2759"/>
<dbReference type="Pfam" id="PF13520">
    <property type="entry name" value="AA_permease_2"/>
    <property type="match status" value="1"/>
</dbReference>
<comment type="caution">
    <text evidence="7">The sequence shown here is derived from an EMBL/GenBank/DDBJ whole genome shotgun (WGS) entry which is preliminary data.</text>
</comment>
<feature type="transmembrane region" description="Helical" evidence="6">
    <location>
        <begin position="209"/>
        <end position="229"/>
    </location>
</feature>
<keyword evidence="3 6" id="KW-0812">Transmembrane</keyword>
<evidence type="ECO:0000313" key="8">
    <source>
        <dbReference type="Proteomes" id="UP001152607"/>
    </source>
</evidence>
<keyword evidence="2" id="KW-0813">Transport</keyword>
<feature type="transmembrane region" description="Helical" evidence="6">
    <location>
        <begin position="114"/>
        <end position="136"/>
    </location>
</feature>
<dbReference type="PANTHER" id="PTHR45649">
    <property type="entry name" value="AMINO-ACID PERMEASE BAT1"/>
    <property type="match status" value="1"/>
</dbReference>
<dbReference type="Gene3D" id="1.20.1740.10">
    <property type="entry name" value="Amino acid/polyamine transporter I"/>
    <property type="match status" value="1"/>
</dbReference>
<dbReference type="GO" id="GO:0022857">
    <property type="term" value="F:transmembrane transporter activity"/>
    <property type="evidence" value="ECO:0007669"/>
    <property type="project" value="InterPro"/>
</dbReference>
<reference evidence="7" key="1">
    <citation type="submission" date="2023-01" db="EMBL/GenBank/DDBJ databases">
        <authorList>
            <person name="Van Ghelder C."/>
            <person name="Rancurel C."/>
        </authorList>
    </citation>
    <scope>NUCLEOTIDE SEQUENCE</scope>
    <source>
        <strain evidence="7">CNCM I-4278</strain>
    </source>
</reference>
<feature type="transmembrane region" description="Helical" evidence="6">
    <location>
        <begin position="79"/>
        <end position="102"/>
    </location>
</feature>
<evidence type="ECO:0000256" key="4">
    <source>
        <dbReference type="ARBA" id="ARBA00022989"/>
    </source>
</evidence>
<comment type="subcellular location">
    <subcellularLocation>
        <location evidence="1">Membrane</location>
        <topology evidence="1">Multi-pass membrane protein</topology>
    </subcellularLocation>
</comment>
<name>A0A9W4UTH7_9PLEO</name>
<keyword evidence="4 6" id="KW-1133">Transmembrane helix</keyword>
<feature type="transmembrane region" description="Helical" evidence="6">
    <location>
        <begin position="368"/>
        <end position="393"/>
    </location>
</feature>
<evidence type="ECO:0000256" key="3">
    <source>
        <dbReference type="ARBA" id="ARBA00022692"/>
    </source>
</evidence>
<keyword evidence="8" id="KW-1185">Reference proteome</keyword>
<feature type="transmembrane region" description="Helical" evidence="6">
    <location>
        <begin position="414"/>
        <end position="436"/>
    </location>
</feature>
<feature type="transmembrane region" description="Helical" evidence="6">
    <location>
        <begin position="174"/>
        <end position="197"/>
    </location>
</feature>
<evidence type="ECO:0000313" key="7">
    <source>
        <dbReference type="EMBL" id="CAI6342061.1"/>
    </source>
</evidence>
<evidence type="ECO:0000256" key="6">
    <source>
        <dbReference type="SAM" id="Phobius"/>
    </source>
</evidence>
<organism evidence="7 8">
    <name type="scientific">Periconia digitata</name>
    <dbReference type="NCBI Taxonomy" id="1303443"/>
    <lineage>
        <taxon>Eukaryota</taxon>
        <taxon>Fungi</taxon>
        <taxon>Dikarya</taxon>
        <taxon>Ascomycota</taxon>
        <taxon>Pezizomycotina</taxon>
        <taxon>Dothideomycetes</taxon>
        <taxon>Pleosporomycetidae</taxon>
        <taxon>Pleosporales</taxon>
        <taxon>Massarineae</taxon>
        <taxon>Periconiaceae</taxon>
        <taxon>Periconia</taxon>
    </lineage>
</organism>
<evidence type="ECO:0000256" key="2">
    <source>
        <dbReference type="ARBA" id="ARBA00022448"/>
    </source>
</evidence>
<evidence type="ECO:0008006" key="9">
    <source>
        <dbReference type="Google" id="ProtNLM"/>
    </source>
</evidence>
<proteinExistence type="predicted"/>
<dbReference type="PIRSF" id="PIRSF006060">
    <property type="entry name" value="AA_transporter"/>
    <property type="match status" value="1"/>
</dbReference>
<feature type="transmembrane region" description="Helical" evidence="6">
    <location>
        <begin position="487"/>
        <end position="506"/>
    </location>
</feature>
<dbReference type="EMBL" id="CAOQHR010000013">
    <property type="protein sequence ID" value="CAI6342061.1"/>
    <property type="molecule type" value="Genomic_DNA"/>
</dbReference>
<protein>
    <recommendedName>
        <fullName evidence="9">Amino acid transporter</fullName>
    </recommendedName>
</protein>
<dbReference type="PANTHER" id="PTHR45649:SF5">
    <property type="entry name" value="GABA TRANSPORTER (EUROFUNG)-RELATED"/>
    <property type="match status" value="1"/>
</dbReference>
<feature type="transmembrane region" description="Helical" evidence="6">
    <location>
        <begin position="442"/>
        <end position="466"/>
    </location>
</feature>
<sequence length="580" mass="63605">MPHPICATTYIHTYIRTYIHTVSPEICDNMTATRLTSDELRQRVISNTGEDGRLKDNTLDLDARTVAILSKRHQISKNFGFTSMLSFSTTVLVSWEAFAVTFQGGLVNGGPSTLVYGLIFSFFGSLATAASLAEMASISPTSGGQYHWVALLAPRKYAIIFSWFAGWITAFMRIAVTASVAFLVATMIQGLIILNYPDTYAPKQWHGTLMYWAVTVVIVLINIFGIRFLPHIETLALILHVIFFFCILVPLVHLAPRSSSEFVFKSFANNGGWESNGVSWCIGLLTSTYAFSGVDGASHMAEEVDNAAVVVPRTMIWSIIVSGVLCFGMSIAILFSIGDVAAALETPTLFPIIEIFFNATKSYPATNAMVSALIISIFFSALGLLASSSRLIWAFARDDGVPFSRYFSHVDTQFGIPVRAILWSAVVIALLGLINLGSTTAFNAMVSLALLGQYSTYVIPTIFILARRVHPGKNIPFGPWELGKWGIPINIFTIVFSFVTIGFNVLPPYFPVTAVNMNYAGVVFGAALIICGLLWFVRGKRHYAGPIREVMENGNVRSALLNRERESAYGVEVHDADKRA</sequence>
<feature type="transmembrane region" description="Helical" evidence="6">
    <location>
        <begin position="316"/>
        <end position="337"/>
    </location>
</feature>
<accession>A0A9W4UTH7</accession>
<feature type="transmembrane region" description="Helical" evidence="6">
    <location>
        <begin position="518"/>
        <end position="537"/>
    </location>
</feature>
<feature type="transmembrane region" description="Helical" evidence="6">
    <location>
        <begin position="235"/>
        <end position="255"/>
    </location>
</feature>
<gene>
    <name evidence="7" type="ORF">PDIGIT_LOCUS15264</name>
</gene>